<evidence type="ECO:0000256" key="3">
    <source>
        <dbReference type="ARBA" id="ARBA00022475"/>
    </source>
</evidence>
<evidence type="ECO:0000256" key="4">
    <source>
        <dbReference type="ARBA" id="ARBA00022692"/>
    </source>
</evidence>
<evidence type="ECO:0000256" key="1">
    <source>
        <dbReference type="ARBA" id="ARBA00004651"/>
    </source>
</evidence>
<organism evidence="9">
    <name type="scientific">Darwinula stevensoni</name>
    <dbReference type="NCBI Taxonomy" id="69355"/>
    <lineage>
        <taxon>Eukaryota</taxon>
        <taxon>Metazoa</taxon>
        <taxon>Ecdysozoa</taxon>
        <taxon>Arthropoda</taxon>
        <taxon>Crustacea</taxon>
        <taxon>Oligostraca</taxon>
        <taxon>Ostracoda</taxon>
        <taxon>Podocopa</taxon>
        <taxon>Podocopida</taxon>
        <taxon>Darwinulocopina</taxon>
        <taxon>Darwinuloidea</taxon>
        <taxon>Darwinulidae</taxon>
        <taxon>Darwinula</taxon>
    </lineage>
</organism>
<dbReference type="GO" id="GO:0043652">
    <property type="term" value="P:engulfment of apoptotic cell"/>
    <property type="evidence" value="ECO:0007669"/>
    <property type="project" value="TreeGrafter"/>
</dbReference>
<dbReference type="InterPro" id="IPR018629">
    <property type="entry name" value="XK-rel"/>
</dbReference>
<keyword evidence="4 7" id="KW-0812">Transmembrane</keyword>
<dbReference type="EMBL" id="LR900867">
    <property type="protein sequence ID" value="CAD7247127.1"/>
    <property type="molecule type" value="Genomic_DNA"/>
</dbReference>
<evidence type="ECO:0000256" key="5">
    <source>
        <dbReference type="ARBA" id="ARBA00022989"/>
    </source>
</evidence>
<keyword evidence="5 7" id="KW-1133">Transmembrane helix</keyword>
<evidence type="ECO:0000313" key="9">
    <source>
        <dbReference type="EMBL" id="CAD7247127.1"/>
    </source>
</evidence>
<name>A0A7R8XJF4_9CRUS</name>
<dbReference type="EMBL" id="CAJPEV010001350">
    <property type="protein sequence ID" value="CAG0892170.1"/>
    <property type="molecule type" value="Genomic_DNA"/>
</dbReference>
<dbReference type="PANTHER" id="PTHR16024:SF6">
    <property type="entry name" value="XK-RELATED PROTEIN"/>
    <property type="match status" value="1"/>
</dbReference>
<sequence>MTPEKLARVAFSETGGPALRFDLESTITASPNGNMCPTGSEPNYRYCSLVLRFLDLRVLTVADFPCSFLRVSKLHRILDSIRWWHHVTHTMVPILNLRHCANSCTVRCGSPPLRSRGGGEGYNFLPPPPPQVIPRSFLRMMIVTLWIVQKPHVLSPVMIPFNRVGFAAMVSGEDRANNASNTDEEDQFMCQPKPNVTSDSSPDAGHLPNPLTLAENLGLDTSTSPTRLKFTAVDIFGIVFSFLTYVVDVSTDVILAALYVKYERYEYFLVTLLFIAFSSIVTTAVSLRWYIHDAESAYLPEVTLKRWTFRIICLLLQFGPLLRYADALWFGMKFCRTLKSPGVDKQKIKAAFYLMVFEDADSTLLRIFQCFMQSAPQLVFQFFILSSDVYHNQVNPKICQLHSVFKYIREKLISRVLALSLFASLYTKWIFLVLALHWFIMVVWIGITKAAACNSKCEETFFNIILAYIYTFTFLNIKNEPTRYKYLLYYSFCFFENTVLITLWFSYIMDSGMEEHGNESALPFTKAVTKTEIWFSIAETNSPNLGTG</sequence>
<comment type="similarity">
    <text evidence="2 7">Belongs to the XK family.</text>
</comment>
<dbReference type="PANTHER" id="PTHR16024">
    <property type="entry name" value="XK-RELATED PROTEIN"/>
    <property type="match status" value="1"/>
</dbReference>
<feature type="transmembrane region" description="Helical" evidence="7">
    <location>
        <begin position="267"/>
        <end position="287"/>
    </location>
</feature>
<dbReference type="Pfam" id="PF09815">
    <property type="entry name" value="XK-related"/>
    <property type="match status" value="2"/>
</dbReference>
<keyword evidence="6 7" id="KW-0472">Membrane</keyword>
<evidence type="ECO:0000256" key="8">
    <source>
        <dbReference type="SAM" id="MobiDB-lite"/>
    </source>
</evidence>
<feature type="region of interest" description="Disordered" evidence="8">
    <location>
        <begin position="176"/>
        <end position="205"/>
    </location>
</feature>
<gene>
    <name evidence="9" type="ORF">DSTB1V02_LOCUS6964</name>
</gene>
<evidence type="ECO:0000256" key="7">
    <source>
        <dbReference type="RuleBase" id="RU910716"/>
    </source>
</evidence>
<dbReference type="GO" id="GO:0070782">
    <property type="term" value="P:phosphatidylserine exposure on apoptotic cell surface"/>
    <property type="evidence" value="ECO:0007669"/>
    <property type="project" value="TreeGrafter"/>
</dbReference>
<feature type="transmembrane region" description="Helical" evidence="7">
    <location>
        <begin position="416"/>
        <end position="440"/>
    </location>
</feature>
<dbReference type="GO" id="GO:0005886">
    <property type="term" value="C:plasma membrane"/>
    <property type="evidence" value="ECO:0007669"/>
    <property type="project" value="UniProtKB-SubCell"/>
</dbReference>
<feature type="transmembrane region" description="Helical" evidence="7">
    <location>
        <begin position="489"/>
        <end position="509"/>
    </location>
</feature>
<dbReference type="GO" id="GO:1902742">
    <property type="term" value="P:apoptotic process involved in development"/>
    <property type="evidence" value="ECO:0007669"/>
    <property type="project" value="TreeGrafter"/>
</dbReference>
<proteinExistence type="inferred from homology"/>
<evidence type="ECO:0000256" key="6">
    <source>
        <dbReference type="ARBA" id="ARBA00023136"/>
    </source>
</evidence>
<dbReference type="OrthoDB" id="6136301at2759"/>
<dbReference type="AlphaFoldDB" id="A0A7R8XJF4"/>
<accession>A0A7R8XJF4</accession>
<feature type="transmembrane region" description="Helical" evidence="7">
    <location>
        <begin position="235"/>
        <end position="260"/>
    </location>
</feature>
<feature type="transmembrane region" description="Helical" evidence="7">
    <location>
        <begin position="460"/>
        <end position="477"/>
    </location>
</feature>
<keyword evidence="10" id="KW-1185">Reference proteome</keyword>
<evidence type="ECO:0000256" key="2">
    <source>
        <dbReference type="ARBA" id="ARBA00008789"/>
    </source>
</evidence>
<protein>
    <recommendedName>
        <fullName evidence="7">XK-related protein</fullName>
    </recommendedName>
</protein>
<evidence type="ECO:0000313" key="10">
    <source>
        <dbReference type="Proteomes" id="UP000677054"/>
    </source>
</evidence>
<keyword evidence="3" id="KW-1003">Cell membrane</keyword>
<reference evidence="9" key="1">
    <citation type="submission" date="2020-11" db="EMBL/GenBank/DDBJ databases">
        <authorList>
            <person name="Tran Van P."/>
        </authorList>
    </citation>
    <scope>NUCLEOTIDE SEQUENCE</scope>
</reference>
<dbReference type="Proteomes" id="UP000677054">
    <property type="component" value="Unassembled WGS sequence"/>
</dbReference>
<feature type="transmembrane region" description="Helical" evidence="7">
    <location>
        <begin position="307"/>
        <end position="330"/>
    </location>
</feature>
<comment type="subcellular location">
    <subcellularLocation>
        <location evidence="1">Cell membrane</location>
        <topology evidence="1">Multi-pass membrane protein</topology>
    </subcellularLocation>
    <subcellularLocation>
        <location evidence="7">Membrane</location>
        <topology evidence="7">Multi-pass membrane protein</topology>
    </subcellularLocation>
</comment>
<dbReference type="InterPro" id="IPR050895">
    <property type="entry name" value="XK-related_scramblase"/>
</dbReference>